<dbReference type="SUPFAM" id="SSF56672">
    <property type="entry name" value="DNA/RNA polymerases"/>
    <property type="match status" value="1"/>
</dbReference>
<dbReference type="InterPro" id="IPR036775">
    <property type="entry name" value="DNA_pol_Y-fam_lit_finger_sf"/>
</dbReference>
<dbReference type="GO" id="GO:0070987">
    <property type="term" value="P:error-free translesion synthesis"/>
    <property type="evidence" value="ECO:0007669"/>
    <property type="project" value="TreeGrafter"/>
</dbReference>
<dbReference type="VEuPathDB" id="TriTrypDB:TcCL_NonESM08749"/>
<dbReference type="VEuPathDB" id="TriTrypDB:TCDM_01236"/>
<sequence>MSGKKNVSVGRTWACDQVNSVRHFQQHSRLHFIGQWKTKAHDLFKDWFAVHPTWNHGVLSHQALFVHLDMDAFFCSVVLAKEENAHMREKPVCIAAGKGNSDISSSNYIARSFGVRAGMYVNAAKELCPNLQVLSYDLPRCEEVIKCLYRLLFELCPDKVCIAVEVYSIDEVMIAFDTENHDVVKSYCTNVLRQLELTTNCTASCGIGPNIMLSRIATQYAKPNGVYSILPQDVPELVGHMPFSEIHGVGSCTMTKLRPLLRPYLKVADISDDDILCCHVQKLSKQQLQRALGQKSGENFFHLCRGHDTRQVSRTGDEENQRILGKKTPTSVSCSMNYAVRPLTLDDVWGILRELLEAVCGKMDRGGYSSSGLRVTLLERHPLHPKETQKFMGRGRCVEFHVPINFEKPLRSSELELMLLQVKDVVTPLFVLDRQVSDEERARELGLEDDAESRVIWTVSLKTVKDIVISDIRGMTVQATGLHAQRGAVTEWKSTSGRQLSLFNAFSRGNKRKRQSSEVILSPPTGIAQVMENAFEPSVVENLMGLDVDEIFIEDWKKAVTEASQRADYTVVKALLRVAAFQCTACSGLCDLAQTIFKDLVAYANALLPVPVAFT</sequence>
<dbReference type="GO" id="GO:0006281">
    <property type="term" value="P:DNA repair"/>
    <property type="evidence" value="ECO:0007669"/>
    <property type="project" value="InterPro"/>
</dbReference>
<dbReference type="GO" id="GO:0042276">
    <property type="term" value="P:error-prone translesion synthesis"/>
    <property type="evidence" value="ECO:0007669"/>
    <property type="project" value="TreeGrafter"/>
</dbReference>
<dbReference type="Gene3D" id="1.10.150.20">
    <property type="entry name" value="5' to 3' exonuclease, C-terminal subdomain"/>
    <property type="match status" value="1"/>
</dbReference>
<dbReference type="VEuPathDB" id="TriTrypDB:Tc_MARK_8457"/>
<dbReference type="VEuPathDB" id="TriTrypDB:TCSYLVIO_009929"/>
<dbReference type="Pfam" id="PF11798">
    <property type="entry name" value="IMS_HHH"/>
    <property type="match status" value="1"/>
</dbReference>
<accession>A0A2V2VP31</accession>
<dbReference type="AlphaFoldDB" id="A0A2V2VP31"/>
<dbReference type="GO" id="GO:0003684">
    <property type="term" value="F:damaged DNA binding"/>
    <property type="evidence" value="ECO:0007669"/>
    <property type="project" value="InterPro"/>
</dbReference>
<dbReference type="Gene3D" id="3.30.1490.100">
    <property type="entry name" value="DNA polymerase, Y-family, little finger domain"/>
    <property type="match status" value="1"/>
</dbReference>
<dbReference type="VEuPathDB" id="TriTrypDB:TcBrA4_0003180"/>
<evidence type="ECO:0000259" key="2">
    <source>
        <dbReference type="PROSITE" id="PS50173"/>
    </source>
</evidence>
<evidence type="ECO:0000313" key="4">
    <source>
        <dbReference type="Proteomes" id="UP000246121"/>
    </source>
</evidence>
<proteinExistence type="predicted"/>
<comment type="caution">
    <text evidence="3">The sequence shown here is derived from an EMBL/GenBank/DDBJ whole genome shotgun (WGS) entry which is preliminary data.</text>
</comment>
<reference evidence="3 4" key="1">
    <citation type="journal article" date="2018" name="Microb. Genom.">
        <title>Expanding an expanded genome: long-read sequencing of Trypanosoma cruzi.</title>
        <authorList>
            <person name="Berna L."/>
            <person name="Rodriguez M."/>
            <person name="Chiribao M.L."/>
            <person name="Parodi-Talice A."/>
            <person name="Pita S."/>
            <person name="Rijo G."/>
            <person name="Alvarez-Valin F."/>
            <person name="Robello C."/>
        </authorList>
    </citation>
    <scope>NUCLEOTIDE SEQUENCE [LARGE SCALE GENOMIC DNA]</scope>
    <source>
        <strain evidence="3 4">Dm28c</strain>
    </source>
</reference>
<gene>
    <name evidence="3" type="ORF">C4B63_13g164</name>
</gene>
<dbReference type="VEuPathDB" id="TriTrypDB:ECC02_003852"/>
<dbReference type="VEuPathDB" id="TriTrypDB:TcCLB.508625.90"/>
<dbReference type="Pfam" id="PF00817">
    <property type="entry name" value="IMS"/>
    <property type="match status" value="1"/>
</dbReference>
<dbReference type="VEuPathDB" id="TriTrypDB:TcCLB.510963.10"/>
<dbReference type="InterPro" id="IPR043502">
    <property type="entry name" value="DNA/RNA_pol_sf"/>
</dbReference>
<dbReference type="VEuPathDB" id="TriTrypDB:TcYC6_0080750"/>
<dbReference type="GO" id="GO:0003887">
    <property type="term" value="F:DNA-directed DNA polymerase activity"/>
    <property type="evidence" value="ECO:0007669"/>
    <property type="project" value="InterPro"/>
</dbReference>
<dbReference type="Pfam" id="PF21999">
    <property type="entry name" value="IMS_HHH_1"/>
    <property type="match status" value="1"/>
</dbReference>
<dbReference type="VEuPathDB" id="TriTrypDB:C3747_7g186"/>
<dbReference type="PANTHER" id="PTHR45990">
    <property type="entry name" value="DNA REPAIR PROTEIN REV1"/>
    <property type="match status" value="1"/>
</dbReference>
<dbReference type="VEuPathDB" id="TriTrypDB:C4B63_13g164"/>
<dbReference type="InterPro" id="IPR001126">
    <property type="entry name" value="UmuC"/>
</dbReference>
<dbReference type="VEuPathDB" id="TriTrypDB:BCY84_16092"/>
<dbReference type="VEuPathDB" id="TriTrypDB:TcG_02402"/>
<dbReference type="Proteomes" id="UP000246121">
    <property type="component" value="Unassembled WGS sequence"/>
</dbReference>
<dbReference type="GO" id="GO:0005634">
    <property type="term" value="C:nucleus"/>
    <property type="evidence" value="ECO:0007669"/>
    <property type="project" value="TreeGrafter"/>
</dbReference>
<dbReference type="Gene3D" id="3.30.70.270">
    <property type="match status" value="1"/>
</dbReference>
<dbReference type="InterPro" id="IPR043128">
    <property type="entry name" value="Rev_trsase/Diguanyl_cyclase"/>
</dbReference>
<feature type="domain" description="UmuC" evidence="2">
    <location>
        <begin position="65"/>
        <end position="250"/>
    </location>
</feature>
<dbReference type="InterPro" id="IPR024728">
    <property type="entry name" value="PolY_HhH_motif"/>
</dbReference>
<dbReference type="PROSITE" id="PS50173">
    <property type="entry name" value="UMUC"/>
    <property type="match status" value="1"/>
</dbReference>
<dbReference type="EMBL" id="PRFA01000013">
    <property type="protein sequence ID" value="PWU98185.1"/>
    <property type="molecule type" value="Genomic_DNA"/>
</dbReference>
<evidence type="ECO:0000256" key="1">
    <source>
        <dbReference type="ARBA" id="ARBA00022634"/>
    </source>
</evidence>
<dbReference type="OrthoDB" id="427711at2759"/>
<dbReference type="InterPro" id="IPR053848">
    <property type="entry name" value="IMS_HHH_1"/>
</dbReference>
<dbReference type="Gene3D" id="3.40.1170.60">
    <property type="match status" value="1"/>
</dbReference>
<name>A0A2V2VP31_TRYCR</name>
<organism evidence="3 4">
    <name type="scientific">Trypanosoma cruzi</name>
    <dbReference type="NCBI Taxonomy" id="5693"/>
    <lineage>
        <taxon>Eukaryota</taxon>
        <taxon>Discoba</taxon>
        <taxon>Euglenozoa</taxon>
        <taxon>Kinetoplastea</taxon>
        <taxon>Metakinetoplastina</taxon>
        <taxon>Trypanosomatida</taxon>
        <taxon>Trypanosomatidae</taxon>
        <taxon>Trypanosoma</taxon>
        <taxon>Schizotrypanum</taxon>
    </lineage>
</organism>
<dbReference type="PANTHER" id="PTHR45990:SF1">
    <property type="entry name" value="DNA REPAIR PROTEIN REV1"/>
    <property type="match status" value="1"/>
</dbReference>
<evidence type="ECO:0000313" key="3">
    <source>
        <dbReference type="EMBL" id="PWU98185.1"/>
    </source>
</evidence>
<dbReference type="GO" id="GO:0017125">
    <property type="term" value="F:deoxycytidyl transferase activity"/>
    <property type="evidence" value="ECO:0007669"/>
    <property type="project" value="TreeGrafter"/>
</dbReference>
<protein>
    <submittedName>
        <fullName evidence="3">Putative DNA damage repair protein</fullName>
    </submittedName>
</protein>
<keyword evidence="1" id="KW-0237">DNA synthesis</keyword>